<dbReference type="InterPro" id="IPR000109">
    <property type="entry name" value="POT_fam"/>
</dbReference>
<sequence length="112" mass="12459">MSILWLVGLYFIHTMGELCLSPIGLSMVNKLSPIRFASLLMGVWYLSMATANKLAGALSSLYPEEGKVKQLFGIEIANLFDFFMVFVVMAAVASLILFVLSKRLQKLMHGVR</sequence>
<dbReference type="SUPFAM" id="SSF103473">
    <property type="entry name" value="MFS general substrate transporter"/>
    <property type="match status" value="1"/>
</dbReference>
<feature type="transmembrane region" description="Helical" evidence="5">
    <location>
        <begin position="39"/>
        <end position="62"/>
    </location>
</feature>
<evidence type="ECO:0000256" key="2">
    <source>
        <dbReference type="ARBA" id="ARBA00022692"/>
    </source>
</evidence>
<feature type="transmembrane region" description="Helical" evidence="5">
    <location>
        <begin position="82"/>
        <end position="100"/>
    </location>
</feature>
<accession>A0A645I2J8</accession>
<evidence type="ECO:0000256" key="5">
    <source>
        <dbReference type="SAM" id="Phobius"/>
    </source>
</evidence>
<dbReference type="InterPro" id="IPR036259">
    <property type="entry name" value="MFS_trans_sf"/>
</dbReference>
<dbReference type="GO" id="GO:0022857">
    <property type="term" value="F:transmembrane transporter activity"/>
    <property type="evidence" value="ECO:0007669"/>
    <property type="project" value="InterPro"/>
</dbReference>
<dbReference type="Pfam" id="PF00854">
    <property type="entry name" value="PTR2"/>
    <property type="match status" value="1"/>
</dbReference>
<comment type="subcellular location">
    <subcellularLocation>
        <location evidence="1">Membrane</location>
        <topology evidence="1">Multi-pass membrane protein</topology>
    </subcellularLocation>
</comment>
<feature type="transmembrane region" description="Helical" evidence="5">
    <location>
        <begin position="6"/>
        <end position="27"/>
    </location>
</feature>
<reference evidence="6" key="1">
    <citation type="submission" date="2019-08" db="EMBL/GenBank/DDBJ databases">
        <authorList>
            <person name="Kucharzyk K."/>
            <person name="Murdoch R.W."/>
            <person name="Higgins S."/>
            <person name="Loffler F."/>
        </authorList>
    </citation>
    <scope>NUCLEOTIDE SEQUENCE</scope>
</reference>
<proteinExistence type="predicted"/>
<evidence type="ECO:0000256" key="4">
    <source>
        <dbReference type="ARBA" id="ARBA00023136"/>
    </source>
</evidence>
<dbReference type="Gene3D" id="1.20.1250.20">
    <property type="entry name" value="MFS general substrate transporter like domains"/>
    <property type="match status" value="1"/>
</dbReference>
<gene>
    <name evidence="6" type="primary">dtpA_7</name>
    <name evidence="6" type="ORF">SDC9_193035</name>
</gene>
<dbReference type="AlphaFoldDB" id="A0A645I2J8"/>
<protein>
    <submittedName>
        <fullName evidence="6">Dipeptide and tripeptide permease A</fullName>
    </submittedName>
</protein>
<keyword evidence="4 5" id="KW-0472">Membrane</keyword>
<dbReference type="EMBL" id="VSSQ01105403">
    <property type="protein sequence ID" value="MPN45468.1"/>
    <property type="molecule type" value="Genomic_DNA"/>
</dbReference>
<keyword evidence="3 5" id="KW-1133">Transmembrane helix</keyword>
<organism evidence="6">
    <name type="scientific">bioreactor metagenome</name>
    <dbReference type="NCBI Taxonomy" id="1076179"/>
    <lineage>
        <taxon>unclassified sequences</taxon>
        <taxon>metagenomes</taxon>
        <taxon>ecological metagenomes</taxon>
    </lineage>
</organism>
<comment type="caution">
    <text evidence="6">The sequence shown here is derived from an EMBL/GenBank/DDBJ whole genome shotgun (WGS) entry which is preliminary data.</text>
</comment>
<evidence type="ECO:0000313" key="6">
    <source>
        <dbReference type="EMBL" id="MPN45468.1"/>
    </source>
</evidence>
<name>A0A645I2J8_9ZZZZ</name>
<keyword evidence="2 5" id="KW-0812">Transmembrane</keyword>
<dbReference type="GO" id="GO:0016020">
    <property type="term" value="C:membrane"/>
    <property type="evidence" value="ECO:0007669"/>
    <property type="project" value="UniProtKB-SubCell"/>
</dbReference>
<evidence type="ECO:0000256" key="1">
    <source>
        <dbReference type="ARBA" id="ARBA00004141"/>
    </source>
</evidence>
<evidence type="ECO:0000256" key="3">
    <source>
        <dbReference type="ARBA" id="ARBA00022989"/>
    </source>
</evidence>